<dbReference type="Proteomes" id="UP000677054">
    <property type="component" value="Unassembled WGS sequence"/>
</dbReference>
<accession>A0A7R9AHD7</accession>
<feature type="compositionally biased region" description="Basic and acidic residues" evidence="1">
    <location>
        <begin position="138"/>
        <end position="148"/>
    </location>
</feature>
<dbReference type="EMBL" id="LR907086">
    <property type="protein sequence ID" value="CAD7254038.1"/>
    <property type="molecule type" value="Genomic_DNA"/>
</dbReference>
<evidence type="ECO:0000313" key="3">
    <source>
        <dbReference type="Proteomes" id="UP000677054"/>
    </source>
</evidence>
<proteinExistence type="predicted"/>
<keyword evidence="3" id="KW-1185">Reference proteome</keyword>
<evidence type="ECO:0000313" key="2">
    <source>
        <dbReference type="EMBL" id="CAD7254038.1"/>
    </source>
</evidence>
<dbReference type="EMBL" id="CAJPEV010007569">
    <property type="protein sequence ID" value="CAG0904826.1"/>
    <property type="molecule type" value="Genomic_DNA"/>
</dbReference>
<evidence type="ECO:0000256" key="1">
    <source>
        <dbReference type="SAM" id="MobiDB-lite"/>
    </source>
</evidence>
<protein>
    <submittedName>
        <fullName evidence="2">Uncharacterized protein</fullName>
    </submittedName>
</protein>
<organism evidence="2">
    <name type="scientific">Darwinula stevensoni</name>
    <dbReference type="NCBI Taxonomy" id="69355"/>
    <lineage>
        <taxon>Eukaryota</taxon>
        <taxon>Metazoa</taxon>
        <taxon>Ecdysozoa</taxon>
        <taxon>Arthropoda</taxon>
        <taxon>Crustacea</taxon>
        <taxon>Oligostraca</taxon>
        <taxon>Ostracoda</taxon>
        <taxon>Podocopa</taxon>
        <taxon>Podocopida</taxon>
        <taxon>Darwinulocopina</taxon>
        <taxon>Darwinuloidea</taxon>
        <taxon>Darwinulidae</taxon>
        <taxon>Darwinula</taxon>
    </lineage>
</organism>
<dbReference type="AlphaFoldDB" id="A0A7R9AHD7"/>
<reference evidence="2" key="1">
    <citation type="submission" date="2020-11" db="EMBL/GenBank/DDBJ databases">
        <authorList>
            <person name="Tran Van P."/>
        </authorList>
    </citation>
    <scope>NUCLEOTIDE SEQUENCE</scope>
</reference>
<name>A0A7R9AHD7_9CRUS</name>
<sequence length="232" mass="26516">MAFRFGSPEHDVLLLREVVQLKPFLRPIGSQEGAWRDVAVSLNHLGMAANPRTCRDRTKKLLNNEMNEANVERQRLLQEVMKDFQGADASHGKKAGKRSREASRRAPNRTMRSIPLPMGANALDTDDSTLGSPPPAKRHADAEYREEKKREEFLSLAVMRELLTAERKERERKEALDREERAARAIADREDKHEMMEMMKMMKKLFQTVHAIVTVESKGMRPRWGREGGGGD</sequence>
<gene>
    <name evidence="2" type="ORF">DSTB1V02_LOCUS13784</name>
</gene>
<feature type="region of interest" description="Disordered" evidence="1">
    <location>
        <begin position="85"/>
        <end position="148"/>
    </location>
</feature>